<comment type="caution">
    <text evidence="2">The sequence shown here is derived from an EMBL/GenBank/DDBJ whole genome shotgun (WGS) entry which is preliminary data.</text>
</comment>
<dbReference type="Proteomes" id="UP000254134">
    <property type="component" value="Unassembled WGS sequence"/>
</dbReference>
<feature type="compositionally biased region" description="Basic and acidic residues" evidence="1">
    <location>
        <begin position="69"/>
        <end position="83"/>
    </location>
</feature>
<feature type="region of interest" description="Disordered" evidence="1">
    <location>
        <begin position="36"/>
        <end position="83"/>
    </location>
</feature>
<evidence type="ECO:0000313" key="3">
    <source>
        <dbReference type="Proteomes" id="UP000254134"/>
    </source>
</evidence>
<keyword evidence="3" id="KW-1185">Reference proteome</keyword>
<reference evidence="2 3" key="1">
    <citation type="submission" date="2018-07" db="EMBL/GenBank/DDBJ databases">
        <title>High-quality-draft genome sequence of Gaiella occulta.</title>
        <authorList>
            <person name="Severino R."/>
            <person name="Froufe H.J.C."/>
            <person name="Rainey F.A."/>
            <person name="Barroso C."/>
            <person name="Albuquerque L."/>
            <person name="Lobo-Da-Cunha A."/>
            <person name="Da Costa M.S."/>
            <person name="Egas C."/>
        </authorList>
    </citation>
    <scope>NUCLEOTIDE SEQUENCE [LARGE SCALE GENOMIC DNA]</scope>
    <source>
        <strain evidence="2 3">F2-233</strain>
    </source>
</reference>
<protein>
    <submittedName>
        <fullName evidence="2">Uncharacterized protein</fullName>
    </submittedName>
</protein>
<proteinExistence type="predicted"/>
<gene>
    <name evidence="2" type="ORF">Gocc_2380</name>
</gene>
<dbReference type="EMBL" id="QQZY01000006">
    <property type="protein sequence ID" value="RDI73816.1"/>
    <property type="molecule type" value="Genomic_DNA"/>
</dbReference>
<sequence>MAVRSWQRVAVAAALVAAIAAAGILANLTLLGLTQDGSEPAGKLSPRAVFTRDGGAPAAPVTTGAGRSDAPRSGHEKSSDRDD</sequence>
<reference evidence="3" key="2">
    <citation type="journal article" date="2019" name="MicrobiologyOpen">
        <title>High-quality draft genome sequence of Gaiella occulta isolated from a 150 meter deep mineral water borehole and comparison with the genome sequences of other deep-branching lineages of the phylum Actinobacteria.</title>
        <authorList>
            <person name="Severino R."/>
            <person name="Froufe H.J.C."/>
            <person name="Barroso C."/>
            <person name="Albuquerque L."/>
            <person name="Lobo-da-Cunha A."/>
            <person name="da Costa M.S."/>
            <person name="Egas C."/>
        </authorList>
    </citation>
    <scope>NUCLEOTIDE SEQUENCE [LARGE SCALE GENOMIC DNA]</scope>
    <source>
        <strain evidence="3">F2-233</strain>
    </source>
</reference>
<dbReference type="AlphaFoldDB" id="A0A7M2YUR0"/>
<feature type="compositionally biased region" description="Low complexity" evidence="1">
    <location>
        <begin position="54"/>
        <end position="66"/>
    </location>
</feature>
<name>A0A7M2YUR0_9ACTN</name>
<accession>A0A7M2YUR0</accession>
<evidence type="ECO:0000256" key="1">
    <source>
        <dbReference type="SAM" id="MobiDB-lite"/>
    </source>
</evidence>
<evidence type="ECO:0000313" key="2">
    <source>
        <dbReference type="EMBL" id="RDI73816.1"/>
    </source>
</evidence>
<organism evidence="2 3">
    <name type="scientific">Gaiella occulta</name>
    <dbReference type="NCBI Taxonomy" id="1002870"/>
    <lineage>
        <taxon>Bacteria</taxon>
        <taxon>Bacillati</taxon>
        <taxon>Actinomycetota</taxon>
        <taxon>Thermoleophilia</taxon>
        <taxon>Gaiellales</taxon>
        <taxon>Gaiellaceae</taxon>
        <taxon>Gaiella</taxon>
    </lineage>
</organism>